<evidence type="ECO:0000313" key="1">
    <source>
        <dbReference type="EMBL" id="TCK75638.1"/>
    </source>
</evidence>
<evidence type="ECO:0000313" key="2">
    <source>
        <dbReference type="Proteomes" id="UP000295210"/>
    </source>
</evidence>
<keyword evidence="2" id="KW-1185">Reference proteome</keyword>
<name>A0A4R1LAZ5_9BACT</name>
<accession>A0A4R1LAZ5</accession>
<proteinExistence type="predicted"/>
<gene>
    <name evidence="1" type="ORF">C7378_0624</name>
</gene>
<dbReference type="AlphaFoldDB" id="A0A4R1LAZ5"/>
<organism evidence="1 2">
    <name type="scientific">Acidipila rosea</name>
    <dbReference type="NCBI Taxonomy" id="768535"/>
    <lineage>
        <taxon>Bacteria</taxon>
        <taxon>Pseudomonadati</taxon>
        <taxon>Acidobacteriota</taxon>
        <taxon>Terriglobia</taxon>
        <taxon>Terriglobales</taxon>
        <taxon>Acidobacteriaceae</taxon>
        <taxon>Acidipila</taxon>
    </lineage>
</organism>
<dbReference type="EMBL" id="SMGK01000001">
    <property type="protein sequence ID" value="TCK75638.1"/>
    <property type="molecule type" value="Genomic_DNA"/>
</dbReference>
<sequence length="198" mass="21199">MGNANVAAGPDSGYVLLENCQNLFSGLQRTLWLWYGRSGDQQCPSDAGIISIFALPAMQGAVERPCEWTAAMLGLEDVDGSVVSDEVPNHLYIAVPRSLPFQPAASGSQMSEVTPLSEPVGVKAFTEQCADSRRGGGLNDPAAGARNSPAALYSAVRMHDELLWRDRSRSQAPCPVWAWAELLNAALTADAMMYADLI</sequence>
<comment type="caution">
    <text evidence="1">The sequence shown here is derived from an EMBL/GenBank/DDBJ whole genome shotgun (WGS) entry which is preliminary data.</text>
</comment>
<dbReference type="Proteomes" id="UP000295210">
    <property type="component" value="Unassembled WGS sequence"/>
</dbReference>
<reference evidence="1 2" key="1">
    <citation type="submission" date="2019-03" db="EMBL/GenBank/DDBJ databases">
        <title>Genomic Encyclopedia of Type Strains, Phase IV (KMG-IV): sequencing the most valuable type-strain genomes for metagenomic binning, comparative biology and taxonomic classification.</title>
        <authorList>
            <person name="Goeker M."/>
        </authorList>
    </citation>
    <scope>NUCLEOTIDE SEQUENCE [LARGE SCALE GENOMIC DNA]</scope>
    <source>
        <strain evidence="1 2">DSM 103428</strain>
    </source>
</reference>
<protein>
    <submittedName>
        <fullName evidence="1">Uncharacterized protein</fullName>
    </submittedName>
</protein>